<evidence type="ECO:0000256" key="1">
    <source>
        <dbReference type="SAM" id="SignalP"/>
    </source>
</evidence>
<dbReference type="PATRIC" id="fig|1137281.3.peg.689"/>
<evidence type="ECO:0008006" key="4">
    <source>
        <dbReference type="Google" id="ProtNLM"/>
    </source>
</evidence>
<protein>
    <recommendedName>
        <fullName evidence="4">Alpha-ketoglutarate decarboxylase</fullName>
    </recommendedName>
</protein>
<dbReference type="OrthoDB" id="1160493at2"/>
<evidence type="ECO:0000313" key="2">
    <source>
        <dbReference type="EMBL" id="EMQ96200.1"/>
    </source>
</evidence>
<gene>
    <name evidence="2" type="ORF">D778_02090</name>
</gene>
<dbReference type="EMBL" id="ANLA01000004">
    <property type="protein sequence ID" value="EMQ96200.1"/>
    <property type="molecule type" value="Genomic_DNA"/>
</dbReference>
<accession>M7MMQ3</accession>
<feature type="chain" id="PRO_5004081676" description="Alpha-ketoglutarate decarboxylase" evidence="1">
    <location>
        <begin position="28"/>
        <end position="180"/>
    </location>
</feature>
<name>M7MMQ3_9FLAO</name>
<dbReference type="Proteomes" id="UP000012024">
    <property type="component" value="Unassembled WGS sequence"/>
</dbReference>
<keyword evidence="1" id="KW-0732">Signal</keyword>
<dbReference type="GeneID" id="98640606"/>
<dbReference type="eggNOG" id="ENOG5030398">
    <property type="taxonomic scope" value="Bacteria"/>
</dbReference>
<feature type="signal peptide" evidence="1">
    <location>
        <begin position="1"/>
        <end position="27"/>
    </location>
</feature>
<reference evidence="2 3" key="1">
    <citation type="submission" date="2012-12" db="EMBL/GenBank/DDBJ databases">
        <title>Genome assembly of Formosa sp. AK20.</title>
        <authorList>
            <person name="Kumar R."/>
            <person name="Khatri I."/>
            <person name="Vaidya B."/>
            <person name="Subramanian S."/>
            <person name="Pinnaka A."/>
        </authorList>
    </citation>
    <scope>NUCLEOTIDE SEQUENCE [LARGE SCALE GENOMIC DNA]</scope>
    <source>
        <strain evidence="2 3">AK20</strain>
    </source>
</reference>
<sequence>MKKKSLIIHESRMLMLLICLFSAPLFAQENNYSQKSDFWNHVRFGGGIGLSFGNNFFSGTLAPSAIYQFNRQFALGVGLSGTYNSQKNYYKSTIIGGSIIGLFNPINEIQISAEFEENNVSIDWDSRTGFANENYWYPSLFLGAGYHARNVTIGIRFDVLYDNSKSTYADPWMPFVRVYF</sequence>
<dbReference type="AlphaFoldDB" id="M7MMQ3"/>
<dbReference type="RefSeq" id="WP_007647689.1">
    <property type="nucleotide sequence ID" value="NZ_ANLA01000004.1"/>
</dbReference>
<keyword evidence="3" id="KW-1185">Reference proteome</keyword>
<evidence type="ECO:0000313" key="3">
    <source>
        <dbReference type="Proteomes" id="UP000012024"/>
    </source>
</evidence>
<comment type="caution">
    <text evidence="2">The sequence shown here is derived from an EMBL/GenBank/DDBJ whole genome shotgun (WGS) entry which is preliminary data.</text>
</comment>
<proteinExistence type="predicted"/>
<organism evidence="2 3">
    <name type="scientific">Xanthomarina gelatinilytica</name>
    <dbReference type="NCBI Taxonomy" id="1137281"/>
    <lineage>
        <taxon>Bacteria</taxon>
        <taxon>Pseudomonadati</taxon>
        <taxon>Bacteroidota</taxon>
        <taxon>Flavobacteriia</taxon>
        <taxon>Flavobacteriales</taxon>
        <taxon>Flavobacteriaceae</taxon>
        <taxon>Xanthomarina</taxon>
    </lineage>
</organism>